<dbReference type="SUPFAM" id="SSF140683">
    <property type="entry name" value="SP0561-like"/>
    <property type="match status" value="1"/>
</dbReference>
<feature type="domain" description="DUF2249" evidence="1">
    <location>
        <begin position="210"/>
        <end position="275"/>
    </location>
</feature>
<reference evidence="3" key="1">
    <citation type="submission" date="2017-02" db="EMBL/GenBank/DDBJ databases">
        <authorList>
            <person name="Varghese N."/>
            <person name="Submissions S."/>
        </authorList>
    </citation>
    <scope>NUCLEOTIDE SEQUENCE [LARGE SCALE GENOMIC DNA]</scope>
    <source>
        <strain evidence="3">DSM 22270</strain>
    </source>
</reference>
<dbReference type="Pfam" id="PF10006">
    <property type="entry name" value="DUF2249"/>
    <property type="match status" value="2"/>
</dbReference>
<protein>
    <recommendedName>
        <fullName evidence="1">DUF2249 domain-containing protein</fullName>
    </recommendedName>
</protein>
<keyword evidence="3" id="KW-1185">Reference proteome</keyword>
<dbReference type="STRING" id="651661.SAMN05660293_00063"/>
<dbReference type="InterPro" id="IPR018720">
    <property type="entry name" value="DUF2249"/>
</dbReference>
<evidence type="ECO:0000313" key="3">
    <source>
        <dbReference type="Proteomes" id="UP000190897"/>
    </source>
</evidence>
<dbReference type="Gene3D" id="1.10.3910.10">
    <property type="entry name" value="SP0561-like"/>
    <property type="match status" value="1"/>
</dbReference>
<dbReference type="OrthoDB" id="128918at2"/>
<evidence type="ECO:0000313" key="2">
    <source>
        <dbReference type="EMBL" id="SKB43034.1"/>
    </source>
</evidence>
<feature type="domain" description="DUF2249" evidence="1">
    <location>
        <begin position="104"/>
        <end position="152"/>
    </location>
</feature>
<accession>A0A1T5B6Y8</accession>
<evidence type="ECO:0000259" key="1">
    <source>
        <dbReference type="Pfam" id="PF10006"/>
    </source>
</evidence>
<organism evidence="2 3">
    <name type="scientific">Dyadobacter psychrophilus</name>
    <dbReference type="NCBI Taxonomy" id="651661"/>
    <lineage>
        <taxon>Bacteria</taxon>
        <taxon>Pseudomonadati</taxon>
        <taxon>Bacteroidota</taxon>
        <taxon>Cytophagia</taxon>
        <taxon>Cytophagales</taxon>
        <taxon>Spirosomataceae</taxon>
        <taxon>Dyadobacter</taxon>
    </lineage>
</organism>
<dbReference type="AlphaFoldDB" id="A0A1T5B6Y8"/>
<sequence length="277" mass="30586">MVTITNHTKLSEIILANSDSIDAIAAIAKPLEKLKNPLLRKLMASRITLSEAAHISGCDLDMFMQALIPLGFSFDQEGAANEKEEIEKKPQWLLTIPDDKISDFDVRPVMDSGDDPLKAIVKEFGAITDGEVLCIINSFVPYPLISLLAGKSLTFTAQIGPSEHHTWFLKRFCEVNPSVEKTLGKALIMDDETSFAAALANFPEPAVKRIDVRHLLMPAPMQTILDALTGLGDSDALYVYHKKVPVYLLEELNETQFAVHVLNLAEGDVRLLIYKNG</sequence>
<dbReference type="RefSeq" id="WP_082212695.1">
    <property type="nucleotide sequence ID" value="NZ_FUZA01000001.1"/>
</dbReference>
<dbReference type="InterPro" id="IPR038062">
    <property type="entry name" value="ScdA-like_N_sf"/>
</dbReference>
<gene>
    <name evidence="2" type="ORF">SAMN05660293_00063</name>
</gene>
<name>A0A1T5B6Y8_9BACT</name>
<proteinExistence type="predicted"/>
<dbReference type="Proteomes" id="UP000190897">
    <property type="component" value="Unassembled WGS sequence"/>
</dbReference>
<dbReference type="EMBL" id="FUZA01000001">
    <property type="protein sequence ID" value="SKB43034.1"/>
    <property type="molecule type" value="Genomic_DNA"/>
</dbReference>